<organism evidence="1 2">
    <name type="scientific">Dillenia turbinata</name>
    <dbReference type="NCBI Taxonomy" id="194707"/>
    <lineage>
        <taxon>Eukaryota</taxon>
        <taxon>Viridiplantae</taxon>
        <taxon>Streptophyta</taxon>
        <taxon>Embryophyta</taxon>
        <taxon>Tracheophyta</taxon>
        <taxon>Spermatophyta</taxon>
        <taxon>Magnoliopsida</taxon>
        <taxon>eudicotyledons</taxon>
        <taxon>Gunneridae</taxon>
        <taxon>Pentapetalae</taxon>
        <taxon>Dilleniales</taxon>
        <taxon>Dilleniaceae</taxon>
        <taxon>Dillenia</taxon>
    </lineage>
</organism>
<evidence type="ECO:0000313" key="1">
    <source>
        <dbReference type="EMBL" id="KAK6925703.1"/>
    </source>
</evidence>
<protein>
    <submittedName>
        <fullName evidence="1">Uncharacterized protein</fullName>
    </submittedName>
</protein>
<dbReference type="AlphaFoldDB" id="A0AAN8UZ79"/>
<proteinExistence type="predicted"/>
<sequence length="396" mass="44079">MRGVERSTGRSSLFGSAEIVYVVSVCKRVSQNLSFSKILLVDSFAGIFSIIRENFDGLGMEHQLPDLQLTRLNRLWVEYRASFLFGRHQKAILQSPKPELFIMGTKDVSSSLKTSSILQQAIAETHLIEGIGPFQLETPAYDSQMVDLILELMWGGGIYADMSCGMNERSPKSVIFVQFSHPLNLQAFYLHHPSHYIPVCSSVLLDQVADGLVRSVALPHLLTNQQIKMEEQMGKSRSDLNIRKEVQDTRGEESPFLSPHLHIQTKNHAFMDNKPEPDALETITYETHHFNNDIVSMNLDFLKGKGGNQADPTGLQVQQNLRNRIQKQHIQKLQKSQPNFGFLLLDPGTGPRFGTDEDGCTAGDGAPKDMEATACGIFCFLHVADTLGLGTGTCMD</sequence>
<comment type="caution">
    <text evidence="1">The sequence shown here is derived from an EMBL/GenBank/DDBJ whole genome shotgun (WGS) entry which is preliminary data.</text>
</comment>
<dbReference type="EMBL" id="JBAMMX010000015">
    <property type="protein sequence ID" value="KAK6925703.1"/>
    <property type="molecule type" value="Genomic_DNA"/>
</dbReference>
<reference evidence="1 2" key="1">
    <citation type="submission" date="2023-12" db="EMBL/GenBank/DDBJ databases">
        <title>A high-quality genome assembly for Dillenia turbinata (Dilleniales).</title>
        <authorList>
            <person name="Chanderbali A."/>
        </authorList>
    </citation>
    <scope>NUCLEOTIDE SEQUENCE [LARGE SCALE GENOMIC DNA]</scope>
    <source>
        <strain evidence="1">LSX21</strain>
        <tissue evidence="1">Leaf</tissue>
    </source>
</reference>
<keyword evidence="2" id="KW-1185">Reference proteome</keyword>
<gene>
    <name evidence="1" type="ORF">RJ641_007422</name>
</gene>
<dbReference type="Proteomes" id="UP001370490">
    <property type="component" value="Unassembled WGS sequence"/>
</dbReference>
<evidence type="ECO:0000313" key="2">
    <source>
        <dbReference type="Proteomes" id="UP001370490"/>
    </source>
</evidence>
<accession>A0AAN8UZ79</accession>
<name>A0AAN8UZ79_9MAGN</name>